<accession>A0AAN7DQU6</accession>
<dbReference type="InterPro" id="IPR032675">
    <property type="entry name" value="LRR_dom_sf"/>
</dbReference>
<evidence type="ECO:0000313" key="1">
    <source>
        <dbReference type="EMBL" id="KAK4521128.1"/>
    </source>
</evidence>
<organism evidence="1 2">
    <name type="scientific">Mucor velutinosus</name>
    <dbReference type="NCBI Taxonomy" id="708070"/>
    <lineage>
        <taxon>Eukaryota</taxon>
        <taxon>Fungi</taxon>
        <taxon>Fungi incertae sedis</taxon>
        <taxon>Mucoromycota</taxon>
        <taxon>Mucoromycotina</taxon>
        <taxon>Mucoromycetes</taxon>
        <taxon>Mucorales</taxon>
        <taxon>Mucorineae</taxon>
        <taxon>Mucoraceae</taxon>
        <taxon>Mucor</taxon>
    </lineage>
</organism>
<gene>
    <name evidence="1" type="ORF">ATC70_013072</name>
</gene>
<name>A0AAN7DQU6_9FUNG</name>
<dbReference type="RefSeq" id="XP_064687794.1">
    <property type="nucleotide sequence ID" value="XM_064832239.1"/>
</dbReference>
<dbReference type="Gene3D" id="3.80.10.10">
    <property type="entry name" value="Ribonuclease Inhibitor"/>
    <property type="match status" value="1"/>
</dbReference>
<proteinExistence type="predicted"/>
<keyword evidence="2" id="KW-1185">Reference proteome</keyword>
<dbReference type="SUPFAM" id="SSF52047">
    <property type="entry name" value="RNI-like"/>
    <property type="match status" value="1"/>
</dbReference>
<protein>
    <recommendedName>
        <fullName evidence="3">F-box domain-containing protein</fullName>
    </recommendedName>
</protein>
<reference evidence="1 2" key="1">
    <citation type="submission" date="2022-11" db="EMBL/GenBank/DDBJ databases">
        <title>Mucor velutinosus strain NIH1002 WGS.</title>
        <authorList>
            <person name="Subramanian P."/>
            <person name="Mullikin J.C."/>
            <person name="Segre J.A."/>
            <person name="Zelazny A.M."/>
        </authorList>
    </citation>
    <scope>NUCLEOTIDE SEQUENCE [LARGE SCALE GENOMIC DNA]</scope>
    <source>
        <strain evidence="1 2">NIH1002</strain>
    </source>
</reference>
<evidence type="ECO:0000313" key="2">
    <source>
        <dbReference type="Proteomes" id="UP001304243"/>
    </source>
</evidence>
<comment type="caution">
    <text evidence="1">The sequence shown here is derived from an EMBL/GenBank/DDBJ whole genome shotgun (WGS) entry which is preliminary data.</text>
</comment>
<dbReference type="GeneID" id="89956758"/>
<dbReference type="AlphaFoldDB" id="A0AAN7DQU6"/>
<evidence type="ECO:0008006" key="3">
    <source>
        <dbReference type="Google" id="ProtNLM"/>
    </source>
</evidence>
<sequence length="645" mass="75125">MKLPAEIIELIAGHLPNDDQYKCLTLSKPWFESVHRAMYKVIHIKNRHQFRRFFQIIQAKGHLVRQLHLSNSKSANKKIVGITSLELDQLATYCPYMEILEFDQKVWKYSRMPSTARWHDMRQLPALNINTVLSLPHINYSKLTQLSLQGELVSTLFDQQQSALIRLLTNIPHLQHLYLNSKQNKSHVIHVSLQDMESIHRATPHLTDLELNGSFNLTMDYTSPSDTLDSTQHLTQTRIRHLKLKATIPPQWIYYMARKYPHLHELDLEVLDSTMTAFHTTTYKKNASSQHQLQPHLAIPSAKEVQFLFSMLLQCCPQLRKMQIDSVTGKMYMTEAFFDTLATHKHLKEIKMKHSTYNLVSRDQFFNLLAARGQHVITGLGTEVIGTDTHIANIVDPLSHFTKLTELVLCCGHPYFDCDIRAVLSGCQQLLNLTIRSAHLMLPKQQEHHSEQQHPLTSLHLSTVSFSTHVFSYLSQTCHALKQLSFYECDQRDDAANQIHIHMPHNDFDLVLINGIRLDSVPLQCHTWLPNARLLTIETASYSRRWYHAYNGNNCYHETPKIQRLNKRKSAIAEHYYQYGWINNQKYLQKAISKNANKMQQQSQGYLYSRTSREWEQDLFFGSISIQCKTIKKWELICNTTYHEF</sequence>
<dbReference type="EMBL" id="JASEJX010000006">
    <property type="protein sequence ID" value="KAK4521128.1"/>
    <property type="molecule type" value="Genomic_DNA"/>
</dbReference>
<dbReference type="Proteomes" id="UP001304243">
    <property type="component" value="Unassembled WGS sequence"/>
</dbReference>
<dbReference type="PANTHER" id="PTHR31639">
    <property type="entry name" value="F-BOX PROTEIN-LIKE"/>
    <property type="match status" value="1"/>
</dbReference>
<dbReference type="PANTHER" id="PTHR31639:SF256">
    <property type="entry name" value="OS07G0242900 PROTEIN"/>
    <property type="match status" value="1"/>
</dbReference>